<accession>A0A937DBD3</accession>
<gene>
    <name evidence="2" type="ORF">JJQ60_13270</name>
</gene>
<feature type="chain" id="PRO_5037274594" evidence="1">
    <location>
        <begin position="20"/>
        <end position="184"/>
    </location>
</feature>
<keyword evidence="1" id="KW-0732">Signal</keyword>
<comment type="caution">
    <text evidence="2">The sequence shown here is derived from an EMBL/GenBank/DDBJ whole genome shotgun (WGS) entry which is preliminary data.</text>
</comment>
<protein>
    <submittedName>
        <fullName evidence="2">Uncharacterized protein</fullName>
    </submittedName>
</protein>
<dbReference type="RefSeq" id="WP_201920813.1">
    <property type="nucleotide sequence ID" value="NZ_BAABAX010000031.1"/>
</dbReference>
<feature type="signal peptide" evidence="1">
    <location>
        <begin position="1"/>
        <end position="19"/>
    </location>
</feature>
<keyword evidence="3" id="KW-1185">Reference proteome</keyword>
<evidence type="ECO:0000256" key="1">
    <source>
        <dbReference type="SAM" id="SignalP"/>
    </source>
</evidence>
<name>A0A937DBD3_9FLAO</name>
<dbReference type="AlphaFoldDB" id="A0A937DBD3"/>
<evidence type="ECO:0000313" key="3">
    <source>
        <dbReference type="Proteomes" id="UP000651057"/>
    </source>
</evidence>
<dbReference type="EMBL" id="JAERQJ010000005">
    <property type="protein sequence ID" value="MBL0684493.1"/>
    <property type="molecule type" value="Genomic_DNA"/>
</dbReference>
<proteinExistence type="predicted"/>
<reference evidence="2" key="1">
    <citation type="submission" date="2021-01" db="EMBL/GenBank/DDBJ databases">
        <authorList>
            <person name="Zhong Y.L."/>
        </authorList>
    </citation>
    <scope>NUCLEOTIDE SEQUENCE</scope>
    <source>
        <strain evidence="2">KCTC 23302</strain>
    </source>
</reference>
<evidence type="ECO:0000313" key="2">
    <source>
        <dbReference type="EMBL" id="MBL0684493.1"/>
    </source>
</evidence>
<sequence>MKKFLSIVVIMLVCQNSNANVLETLDSMFLSAIEKPLPCCISFSFANSGNTINEEYQIRNSQDLCKVDVNRNMDHVVFDDYTYHECNSYRIISYLSHNLEYLHKDIENEDIIRFNAALDKINEKICNAYSVRELVQSKTSDTAKMSYHGNWDMKLKGLQKVKMVKNFFPIDANDFEGFGIRLKI</sequence>
<organism evidence="2 3">
    <name type="scientific">Aquimarina mytili</name>
    <dbReference type="NCBI Taxonomy" id="874423"/>
    <lineage>
        <taxon>Bacteria</taxon>
        <taxon>Pseudomonadati</taxon>
        <taxon>Bacteroidota</taxon>
        <taxon>Flavobacteriia</taxon>
        <taxon>Flavobacteriales</taxon>
        <taxon>Flavobacteriaceae</taxon>
        <taxon>Aquimarina</taxon>
    </lineage>
</organism>
<dbReference type="Proteomes" id="UP000651057">
    <property type="component" value="Unassembled WGS sequence"/>
</dbReference>